<dbReference type="EMBL" id="RRCN01000001">
    <property type="protein sequence ID" value="RRJ62413.1"/>
    <property type="molecule type" value="Genomic_DNA"/>
</dbReference>
<proteinExistence type="predicted"/>
<reference evidence="1 2" key="1">
    <citation type="submission" date="2018-11" db="EMBL/GenBank/DDBJ databases">
        <title>Genome sequencing of Paenibacillus sp. KCOM 3021 (= ChDC PVNT-B20).</title>
        <authorList>
            <person name="Kook J.-K."/>
            <person name="Park S.-N."/>
            <person name="Lim Y.K."/>
        </authorList>
    </citation>
    <scope>NUCLEOTIDE SEQUENCE [LARGE SCALE GENOMIC DNA]</scope>
    <source>
        <strain evidence="1 2">KCOM 3021</strain>
    </source>
</reference>
<keyword evidence="2" id="KW-1185">Reference proteome</keyword>
<evidence type="ECO:0000313" key="1">
    <source>
        <dbReference type="EMBL" id="RRJ62413.1"/>
    </source>
</evidence>
<dbReference type="AlphaFoldDB" id="A0A3P3U1H2"/>
<dbReference type="Proteomes" id="UP000267017">
    <property type="component" value="Unassembled WGS sequence"/>
</dbReference>
<dbReference type="OrthoDB" id="2625554at2"/>
<evidence type="ECO:0000313" key="2">
    <source>
        <dbReference type="Proteomes" id="UP000267017"/>
    </source>
</evidence>
<sequence length="90" mass="10000">MPVENYQECIPVQAIKFEGMEPTHIQEIVGFVGLPISIDYTPSGLKLRVIRNALDVLVANVGEFIVKNTEGKLFVMTQAAFEARYTKVTA</sequence>
<accession>A0A3P3U1H2</accession>
<name>A0A3P3U1H2_9BACL</name>
<gene>
    <name evidence="1" type="ORF">EHV15_05190</name>
</gene>
<organism evidence="1 2">
    <name type="scientific">Paenibacillus oralis</name>
    <dbReference type="NCBI Taxonomy" id="2490856"/>
    <lineage>
        <taxon>Bacteria</taxon>
        <taxon>Bacillati</taxon>
        <taxon>Bacillota</taxon>
        <taxon>Bacilli</taxon>
        <taxon>Bacillales</taxon>
        <taxon>Paenibacillaceae</taxon>
        <taxon>Paenibacillus</taxon>
    </lineage>
</organism>
<comment type="caution">
    <text evidence="1">The sequence shown here is derived from an EMBL/GenBank/DDBJ whole genome shotgun (WGS) entry which is preliminary data.</text>
</comment>
<dbReference type="RefSeq" id="WP_128630300.1">
    <property type="nucleotide sequence ID" value="NZ_RRCN01000001.1"/>
</dbReference>
<protein>
    <submittedName>
        <fullName evidence="1">Uncharacterized protein</fullName>
    </submittedName>
</protein>